<evidence type="ECO:0000256" key="1">
    <source>
        <dbReference type="ARBA" id="ARBA00004141"/>
    </source>
</evidence>
<feature type="signal peptide" evidence="8">
    <location>
        <begin position="1"/>
        <end position="22"/>
    </location>
</feature>
<evidence type="ECO:0000256" key="8">
    <source>
        <dbReference type="SAM" id="SignalP"/>
    </source>
</evidence>
<dbReference type="PANTHER" id="PTHR31632">
    <property type="entry name" value="IRON TRANSPORTER FTH1"/>
    <property type="match status" value="1"/>
</dbReference>
<evidence type="ECO:0000256" key="4">
    <source>
        <dbReference type="ARBA" id="ARBA00022989"/>
    </source>
</evidence>
<reference evidence="9 10" key="1">
    <citation type="submission" date="2017-01" db="EMBL/GenBank/DDBJ databases">
        <authorList>
            <person name="Varghese N."/>
            <person name="Submissions S."/>
        </authorList>
    </citation>
    <scope>NUCLEOTIDE SEQUENCE [LARGE SCALE GENOMIC DNA]</scope>
    <source>
        <strain evidence="9 10">ATCC 23464</strain>
    </source>
</reference>
<feature type="transmembrane region" description="Helical" evidence="7">
    <location>
        <begin position="231"/>
        <end position="252"/>
    </location>
</feature>
<dbReference type="Pfam" id="PF03239">
    <property type="entry name" value="FTR1"/>
    <property type="match status" value="1"/>
</dbReference>
<proteinExistence type="inferred from homology"/>
<evidence type="ECO:0000256" key="6">
    <source>
        <dbReference type="SAM" id="Coils"/>
    </source>
</evidence>
<keyword evidence="10" id="KW-1185">Reference proteome</keyword>
<accession>A0ABY1K4X8</accession>
<evidence type="ECO:0000313" key="9">
    <source>
        <dbReference type="EMBL" id="SIR26265.1"/>
    </source>
</evidence>
<dbReference type="PANTHER" id="PTHR31632:SF2">
    <property type="entry name" value="PLASMA MEMBRANE IRON PERMEASE"/>
    <property type="match status" value="1"/>
</dbReference>
<feature type="transmembrane region" description="Helical" evidence="7">
    <location>
        <begin position="451"/>
        <end position="475"/>
    </location>
</feature>
<evidence type="ECO:0000256" key="7">
    <source>
        <dbReference type="SAM" id="Phobius"/>
    </source>
</evidence>
<feature type="chain" id="PRO_5047546908" evidence="8">
    <location>
        <begin position="23"/>
        <end position="492"/>
    </location>
</feature>
<keyword evidence="8" id="KW-0732">Signal</keyword>
<name>A0ABY1K4X8_9BACL</name>
<dbReference type="EMBL" id="FTNK01000009">
    <property type="protein sequence ID" value="SIR26265.1"/>
    <property type="molecule type" value="Genomic_DNA"/>
</dbReference>
<gene>
    <name evidence="9" type="ORF">SAMN05421578_109221</name>
</gene>
<evidence type="ECO:0000256" key="2">
    <source>
        <dbReference type="ARBA" id="ARBA00008333"/>
    </source>
</evidence>
<keyword evidence="3 7" id="KW-0812">Transmembrane</keyword>
<protein>
    <submittedName>
        <fullName evidence="9">High-affinity iron transporter</fullName>
    </submittedName>
</protein>
<organism evidence="9 10">
    <name type="scientific">Paenibacillus macquariensis</name>
    <dbReference type="NCBI Taxonomy" id="948756"/>
    <lineage>
        <taxon>Bacteria</taxon>
        <taxon>Bacillati</taxon>
        <taxon>Bacillota</taxon>
        <taxon>Bacilli</taxon>
        <taxon>Bacillales</taxon>
        <taxon>Paenibacillaceae</taxon>
        <taxon>Paenibacillus</taxon>
    </lineage>
</organism>
<comment type="similarity">
    <text evidence="2">Belongs to the oxidase-dependent Fe transporter (OFeT) (TC 9.A.10.1) family.</text>
</comment>
<feature type="transmembrane region" description="Helical" evidence="7">
    <location>
        <begin position="408"/>
        <end position="431"/>
    </location>
</feature>
<keyword evidence="6" id="KW-0175">Coiled coil</keyword>
<comment type="caution">
    <text evidence="9">The sequence shown here is derived from an EMBL/GenBank/DDBJ whole genome shotgun (WGS) entry which is preliminary data.</text>
</comment>
<feature type="transmembrane region" description="Helical" evidence="7">
    <location>
        <begin position="338"/>
        <end position="357"/>
    </location>
</feature>
<feature type="transmembrane region" description="Helical" evidence="7">
    <location>
        <begin position="297"/>
        <end position="318"/>
    </location>
</feature>
<sequence>MRYKITTLIMLFILLFPAGVFADQASVDLQKANDHVINAFQLAEQNNLIQSKEEYEKYNTLWYKNESGIKDKSKGAYRSIEERMGEVQFAFAQSPAKKVNIITSLKALIEINQTFISGDMSAFKDPSPTGSTTIDDLVKLLDEAKAALDQNNVQAAKQQIQSFRNSWLDIEGLVLTQSSKVYADAERDMVSSFALLTSNPPNVADAKQTVKNMRDYLIPLASKTSYTIVDVITILLREGLEALLVIVALLGFLNKSGHGEKKNWLWYGLGAGVLVSIILGIAVQLLFSSGTFGNNNFLIIGCTGLFAAVMLIYMSYWLHSKSSVVNWKQYINNQSTKALATGNLWSISILAFLAVFREGTETVLFFIGMASSISLTTLLLGIVLGILILAILAFLILKIGLKIPMRPFFLVSSVLVFYLCFKFLGTGIHGLQLAGLLRATHTDLLPSIDFFGFYSTWENIIPQSILLLVAIAVVIRNRIRDQKLQVQMNIQQ</sequence>
<evidence type="ECO:0000256" key="5">
    <source>
        <dbReference type="ARBA" id="ARBA00023136"/>
    </source>
</evidence>
<comment type="subcellular location">
    <subcellularLocation>
        <location evidence="1">Membrane</location>
        <topology evidence="1">Multi-pass membrane protein</topology>
    </subcellularLocation>
</comment>
<feature type="transmembrane region" description="Helical" evidence="7">
    <location>
        <begin position="363"/>
        <end position="396"/>
    </location>
</feature>
<dbReference type="InterPro" id="IPR004923">
    <property type="entry name" value="FTR1/Fip1/EfeU"/>
</dbReference>
<dbReference type="RefSeq" id="WP_068588447.1">
    <property type="nucleotide sequence ID" value="NZ_FTNK01000009.1"/>
</dbReference>
<dbReference type="Proteomes" id="UP000186666">
    <property type="component" value="Unassembled WGS sequence"/>
</dbReference>
<feature type="coiled-coil region" evidence="6">
    <location>
        <begin position="134"/>
        <end position="161"/>
    </location>
</feature>
<evidence type="ECO:0000256" key="3">
    <source>
        <dbReference type="ARBA" id="ARBA00022692"/>
    </source>
</evidence>
<evidence type="ECO:0000313" key="10">
    <source>
        <dbReference type="Proteomes" id="UP000186666"/>
    </source>
</evidence>
<keyword evidence="4 7" id="KW-1133">Transmembrane helix</keyword>
<feature type="transmembrane region" description="Helical" evidence="7">
    <location>
        <begin position="264"/>
        <end position="285"/>
    </location>
</feature>
<keyword evidence="5 7" id="KW-0472">Membrane</keyword>